<keyword evidence="5 12" id="KW-0436">Ligase</keyword>
<evidence type="ECO:0000256" key="5">
    <source>
        <dbReference type="ARBA" id="ARBA00022598"/>
    </source>
</evidence>
<keyword evidence="4 12" id="KW-0963">Cytoplasm</keyword>
<keyword evidence="15" id="KW-0175">Coiled coil</keyword>
<protein>
    <recommendedName>
        <fullName evidence="12">Serine--tRNA ligase</fullName>
        <ecNumber evidence="12">6.1.1.11</ecNumber>
    </recommendedName>
    <alternativeName>
        <fullName evidence="12">Seryl-tRNA synthetase</fullName>
        <shortName evidence="12">SerRS</shortName>
    </alternativeName>
    <alternativeName>
        <fullName evidence="12">Seryl-tRNA(Ser/Sec) synthetase</fullName>
    </alternativeName>
</protein>
<dbReference type="Pfam" id="PF02403">
    <property type="entry name" value="Seryl_tRNA_N"/>
    <property type="match status" value="1"/>
</dbReference>
<evidence type="ECO:0000256" key="14">
    <source>
        <dbReference type="PIRSR" id="PIRSR001529-2"/>
    </source>
</evidence>
<evidence type="ECO:0000256" key="11">
    <source>
        <dbReference type="ARBA" id="ARBA00048823"/>
    </source>
</evidence>
<sequence>MLDLKLLQKQPEVVAAALAARHSAISLDEFLDLDRRRRAALAEVEALKSKRNTESAEVARRKKAGEDASDLVAELGVLSDRIKALDVEAEALKDEVAAWMLNVPNIPDASVPVGKDETENVEVRRWGEQPKFSFPPKEHWELGAALDGLDFERAGRLAGARFSVSRGWAARLERALMNFYLDVQTTEFGHTEILPPFMVNRATMQGTGQLPKFAEDLFKIENWDHYLIPTAEVPLTNLHAGEVLDEAELPIQYTAGTPCFRSEAGSYGKDTKGLIRQHQFIKVEMVHFAHPGRSWEQLETMRRYAETLLERLELPYRTITLCTGDMGFCSAKTYDLEVWLPGQNTYREISSCSNCTDFQARRANIRFRPKGGGKPEFVHTLNGSGLPTGRSFVAVVENYQQEDGSIRIPEALQPYMDGLKVIRPK</sequence>
<name>A0A9D2HF17_9BACT</name>
<comment type="similarity">
    <text evidence="3 12">Belongs to the class-II aminoacyl-tRNA synthetase family. Type-1 seryl-tRNA synthetase subfamily.</text>
</comment>
<comment type="subunit">
    <text evidence="12">Homodimer. The tRNA molecule binds across the dimer.</text>
</comment>
<evidence type="ECO:0000313" key="18">
    <source>
        <dbReference type="Proteomes" id="UP000824225"/>
    </source>
</evidence>
<evidence type="ECO:0000259" key="16">
    <source>
        <dbReference type="PROSITE" id="PS50862"/>
    </source>
</evidence>
<dbReference type="HAMAP" id="MF_00176">
    <property type="entry name" value="Ser_tRNA_synth_type1"/>
    <property type="match status" value="1"/>
</dbReference>
<feature type="domain" description="Aminoacyl-transfer RNA synthetases class-II family profile" evidence="16">
    <location>
        <begin position="171"/>
        <end position="409"/>
    </location>
</feature>
<accession>A0A9D2HF17</accession>
<feature type="binding site" evidence="12">
    <location>
        <begin position="230"/>
        <end position="232"/>
    </location>
    <ligand>
        <name>L-serine</name>
        <dbReference type="ChEBI" id="CHEBI:33384"/>
    </ligand>
</feature>
<feature type="binding site" evidence="13">
    <location>
        <position position="382"/>
    </location>
    <ligand>
        <name>L-serine</name>
        <dbReference type="ChEBI" id="CHEBI:33384"/>
    </ligand>
</feature>
<comment type="catalytic activity">
    <reaction evidence="11 12">
        <text>tRNA(Ser) + L-serine + ATP = L-seryl-tRNA(Ser) + AMP + diphosphate + H(+)</text>
        <dbReference type="Rhea" id="RHEA:12292"/>
        <dbReference type="Rhea" id="RHEA-COMP:9669"/>
        <dbReference type="Rhea" id="RHEA-COMP:9703"/>
        <dbReference type="ChEBI" id="CHEBI:15378"/>
        <dbReference type="ChEBI" id="CHEBI:30616"/>
        <dbReference type="ChEBI" id="CHEBI:33019"/>
        <dbReference type="ChEBI" id="CHEBI:33384"/>
        <dbReference type="ChEBI" id="CHEBI:78442"/>
        <dbReference type="ChEBI" id="CHEBI:78533"/>
        <dbReference type="ChEBI" id="CHEBI:456215"/>
        <dbReference type="EC" id="6.1.1.11"/>
    </reaction>
</comment>
<evidence type="ECO:0000256" key="1">
    <source>
        <dbReference type="ARBA" id="ARBA00004496"/>
    </source>
</evidence>
<evidence type="ECO:0000256" key="13">
    <source>
        <dbReference type="PIRSR" id="PIRSR001529-1"/>
    </source>
</evidence>
<evidence type="ECO:0000256" key="4">
    <source>
        <dbReference type="ARBA" id="ARBA00022490"/>
    </source>
</evidence>
<evidence type="ECO:0000256" key="12">
    <source>
        <dbReference type="HAMAP-Rule" id="MF_00176"/>
    </source>
</evidence>
<dbReference type="NCBIfam" id="TIGR00414">
    <property type="entry name" value="serS"/>
    <property type="match status" value="1"/>
</dbReference>
<dbReference type="SUPFAM" id="SSF46589">
    <property type="entry name" value="tRNA-binding arm"/>
    <property type="match status" value="1"/>
</dbReference>
<evidence type="ECO:0000256" key="10">
    <source>
        <dbReference type="ARBA" id="ARBA00047929"/>
    </source>
</evidence>
<reference evidence="17" key="2">
    <citation type="submission" date="2021-04" db="EMBL/GenBank/DDBJ databases">
        <authorList>
            <person name="Gilroy R."/>
        </authorList>
    </citation>
    <scope>NUCLEOTIDE SEQUENCE</scope>
    <source>
        <strain evidence="17">CHK186-16707</strain>
    </source>
</reference>
<comment type="subcellular location">
    <subcellularLocation>
        <location evidence="1 12">Cytoplasm</location>
    </subcellularLocation>
</comment>
<dbReference type="PRINTS" id="PR00981">
    <property type="entry name" value="TRNASYNTHSER"/>
</dbReference>
<evidence type="ECO:0000256" key="3">
    <source>
        <dbReference type="ARBA" id="ARBA00010728"/>
    </source>
</evidence>
<comment type="caution">
    <text evidence="12">Lacks conserved residue(s) required for the propagation of feature annotation.</text>
</comment>
<dbReference type="GO" id="GO:0005737">
    <property type="term" value="C:cytoplasm"/>
    <property type="evidence" value="ECO:0007669"/>
    <property type="project" value="UniProtKB-SubCell"/>
</dbReference>
<dbReference type="PANTHER" id="PTHR43697">
    <property type="entry name" value="SERYL-TRNA SYNTHETASE"/>
    <property type="match status" value="1"/>
</dbReference>
<dbReference type="Gene3D" id="3.30.930.10">
    <property type="entry name" value="Bira Bifunctional Protein, Domain 2"/>
    <property type="match status" value="1"/>
</dbReference>
<comment type="pathway">
    <text evidence="2 12">Aminoacyl-tRNA biosynthesis; selenocysteinyl-tRNA(Sec) biosynthesis; L-seryl-tRNA(Sec) from L-serine and tRNA(Sec): step 1/1.</text>
</comment>
<keyword evidence="6 12" id="KW-0547">Nucleotide-binding</keyword>
<dbReference type="Proteomes" id="UP000824225">
    <property type="component" value="Unassembled WGS sequence"/>
</dbReference>
<gene>
    <name evidence="12 17" type="primary">serS</name>
    <name evidence="17" type="ORF">H9962_05435</name>
</gene>
<dbReference type="InterPro" id="IPR010978">
    <property type="entry name" value="tRNA-bd_arm"/>
</dbReference>
<evidence type="ECO:0000256" key="2">
    <source>
        <dbReference type="ARBA" id="ARBA00005045"/>
    </source>
</evidence>
<dbReference type="PROSITE" id="PS50862">
    <property type="entry name" value="AA_TRNA_LIGASE_II"/>
    <property type="match status" value="1"/>
</dbReference>
<keyword evidence="7 12" id="KW-0067">ATP-binding</keyword>
<evidence type="ECO:0000256" key="8">
    <source>
        <dbReference type="ARBA" id="ARBA00022917"/>
    </source>
</evidence>
<dbReference type="SUPFAM" id="SSF55681">
    <property type="entry name" value="Class II aaRS and biotin synthetases"/>
    <property type="match status" value="1"/>
</dbReference>
<organism evidence="17 18">
    <name type="scientific">Candidatus Mailhella merdigallinarum</name>
    <dbReference type="NCBI Taxonomy" id="2838658"/>
    <lineage>
        <taxon>Bacteria</taxon>
        <taxon>Pseudomonadati</taxon>
        <taxon>Thermodesulfobacteriota</taxon>
        <taxon>Desulfovibrionia</taxon>
        <taxon>Desulfovibrionales</taxon>
        <taxon>Desulfovibrionaceae</taxon>
        <taxon>Mailhella</taxon>
    </lineage>
</organism>
<dbReference type="GO" id="GO:0004828">
    <property type="term" value="F:serine-tRNA ligase activity"/>
    <property type="evidence" value="ECO:0007669"/>
    <property type="project" value="UniProtKB-UniRule"/>
</dbReference>
<comment type="caution">
    <text evidence="17">The sequence shown here is derived from an EMBL/GenBank/DDBJ whole genome shotgun (WGS) entry which is preliminary data.</text>
</comment>
<dbReference type="InterPro" id="IPR015866">
    <property type="entry name" value="Ser-tRNA-synth_1_N"/>
</dbReference>
<reference evidence="17" key="1">
    <citation type="journal article" date="2021" name="PeerJ">
        <title>Extensive microbial diversity within the chicken gut microbiome revealed by metagenomics and culture.</title>
        <authorList>
            <person name="Gilroy R."/>
            <person name="Ravi A."/>
            <person name="Getino M."/>
            <person name="Pursley I."/>
            <person name="Horton D.L."/>
            <person name="Alikhan N.F."/>
            <person name="Baker D."/>
            <person name="Gharbi K."/>
            <person name="Hall N."/>
            <person name="Watson M."/>
            <person name="Adriaenssens E.M."/>
            <person name="Foster-Nyarko E."/>
            <person name="Jarju S."/>
            <person name="Secka A."/>
            <person name="Antonio M."/>
            <person name="Oren A."/>
            <person name="Chaudhuri R.R."/>
            <person name="La Ragione R."/>
            <person name="Hildebrand F."/>
            <person name="Pallen M.J."/>
        </authorList>
    </citation>
    <scope>NUCLEOTIDE SEQUENCE</scope>
    <source>
        <strain evidence="17">CHK186-16707</strain>
    </source>
</reference>
<feature type="binding site" evidence="12 14">
    <location>
        <begin position="261"/>
        <end position="263"/>
    </location>
    <ligand>
        <name>ATP</name>
        <dbReference type="ChEBI" id="CHEBI:30616"/>
    </ligand>
</feature>
<dbReference type="GO" id="GO:0016260">
    <property type="term" value="P:selenocysteine biosynthetic process"/>
    <property type="evidence" value="ECO:0007669"/>
    <property type="project" value="UniProtKB-UniRule"/>
</dbReference>
<dbReference type="Gene3D" id="1.10.287.40">
    <property type="entry name" value="Serine-tRNA synthetase, tRNA binding domain"/>
    <property type="match status" value="1"/>
</dbReference>
<keyword evidence="9 12" id="KW-0030">Aminoacyl-tRNA synthetase</keyword>
<dbReference type="GO" id="GO:0006434">
    <property type="term" value="P:seryl-tRNA aminoacylation"/>
    <property type="evidence" value="ECO:0007669"/>
    <property type="project" value="UniProtKB-UniRule"/>
</dbReference>
<evidence type="ECO:0000256" key="7">
    <source>
        <dbReference type="ARBA" id="ARBA00022840"/>
    </source>
</evidence>
<comment type="domain">
    <text evidence="12">Consists of two distinct domains, a catalytic core and a N-terminal extension that is involved in tRNA binding.</text>
</comment>
<dbReference type="InterPro" id="IPR002314">
    <property type="entry name" value="aa-tRNA-synt_IIb"/>
</dbReference>
<dbReference type="InterPro" id="IPR045864">
    <property type="entry name" value="aa-tRNA-synth_II/BPL/LPL"/>
</dbReference>
<dbReference type="AlphaFoldDB" id="A0A9D2HF17"/>
<proteinExistence type="inferred from homology"/>
<dbReference type="CDD" id="cd00770">
    <property type="entry name" value="SerRS_core"/>
    <property type="match status" value="1"/>
</dbReference>
<comment type="function">
    <text evidence="12">Catalyzes the attachment of serine to tRNA(Ser). Is also able to aminoacylate tRNA(Sec) with serine, to form the misacylated tRNA L-seryl-tRNA(Sec), which will be further converted into selenocysteinyl-tRNA(Sec).</text>
</comment>
<feature type="coiled-coil region" evidence="15">
    <location>
        <begin position="75"/>
        <end position="102"/>
    </location>
</feature>
<feature type="binding site" evidence="12 13">
    <location>
        <position position="284"/>
    </location>
    <ligand>
        <name>L-serine</name>
        <dbReference type="ChEBI" id="CHEBI:33384"/>
    </ligand>
</feature>
<dbReference type="EMBL" id="DXAN01000017">
    <property type="protein sequence ID" value="HJA08615.1"/>
    <property type="molecule type" value="Genomic_DNA"/>
</dbReference>
<evidence type="ECO:0000256" key="9">
    <source>
        <dbReference type="ARBA" id="ARBA00023146"/>
    </source>
</evidence>
<feature type="binding site" evidence="13">
    <location>
        <position position="261"/>
    </location>
    <ligand>
        <name>L-serine</name>
        <dbReference type="ChEBI" id="CHEBI:33384"/>
    </ligand>
</feature>
<dbReference type="InterPro" id="IPR002317">
    <property type="entry name" value="Ser-tRNA-ligase_type_1"/>
</dbReference>
<dbReference type="GO" id="GO:0005524">
    <property type="term" value="F:ATP binding"/>
    <property type="evidence" value="ECO:0007669"/>
    <property type="project" value="UniProtKB-UniRule"/>
</dbReference>
<dbReference type="InterPro" id="IPR042103">
    <property type="entry name" value="SerRS_1_N_sf"/>
</dbReference>
<evidence type="ECO:0000256" key="6">
    <source>
        <dbReference type="ARBA" id="ARBA00022741"/>
    </source>
</evidence>
<dbReference type="Pfam" id="PF00587">
    <property type="entry name" value="tRNA-synt_2b"/>
    <property type="match status" value="1"/>
</dbReference>
<dbReference type="PANTHER" id="PTHR43697:SF1">
    <property type="entry name" value="SERINE--TRNA LIGASE"/>
    <property type="match status" value="1"/>
</dbReference>
<dbReference type="EC" id="6.1.1.11" evidence="12"/>
<feature type="binding site" evidence="12">
    <location>
        <position position="384"/>
    </location>
    <ligand>
        <name>L-serine</name>
        <dbReference type="ChEBI" id="CHEBI:33384"/>
    </ligand>
</feature>
<dbReference type="InterPro" id="IPR006195">
    <property type="entry name" value="aa-tRNA-synth_II"/>
</dbReference>
<dbReference type="PIRSF" id="PIRSF001529">
    <property type="entry name" value="Ser-tRNA-synth_IIa"/>
    <property type="match status" value="1"/>
</dbReference>
<evidence type="ECO:0000313" key="17">
    <source>
        <dbReference type="EMBL" id="HJA08615.1"/>
    </source>
</evidence>
<evidence type="ECO:0000256" key="15">
    <source>
        <dbReference type="SAM" id="Coils"/>
    </source>
</evidence>
<feature type="binding site" evidence="12 14">
    <location>
        <begin position="348"/>
        <end position="351"/>
    </location>
    <ligand>
        <name>ATP</name>
        <dbReference type="ChEBI" id="CHEBI:30616"/>
    </ligand>
</feature>
<dbReference type="InterPro" id="IPR033729">
    <property type="entry name" value="SerRS_core"/>
</dbReference>
<comment type="catalytic activity">
    <reaction evidence="10 12">
        <text>tRNA(Sec) + L-serine + ATP = L-seryl-tRNA(Sec) + AMP + diphosphate + H(+)</text>
        <dbReference type="Rhea" id="RHEA:42580"/>
        <dbReference type="Rhea" id="RHEA-COMP:9742"/>
        <dbReference type="Rhea" id="RHEA-COMP:10128"/>
        <dbReference type="ChEBI" id="CHEBI:15378"/>
        <dbReference type="ChEBI" id="CHEBI:30616"/>
        <dbReference type="ChEBI" id="CHEBI:33019"/>
        <dbReference type="ChEBI" id="CHEBI:33384"/>
        <dbReference type="ChEBI" id="CHEBI:78442"/>
        <dbReference type="ChEBI" id="CHEBI:78533"/>
        <dbReference type="ChEBI" id="CHEBI:456215"/>
        <dbReference type="EC" id="6.1.1.11"/>
    </reaction>
</comment>
<keyword evidence="8 12" id="KW-0648">Protein biosynthesis</keyword>
<feature type="binding site" evidence="13">
    <location>
        <position position="230"/>
    </location>
    <ligand>
        <name>L-serine</name>
        <dbReference type="ChEBI" id="CHEBI:33384"/>
    </ligand>
</feature>